<dbReference type="STRING" id="156976.AK829_06455"/>
<proteinExistence type="predicted"/>
<keyword evidence="2" id="KW-1185">Reference proteome</keyword>
<evidence type="ECO:0000313" key="2">
    <source>
        <dbReference type="Proteomes" id="UP000060016"/>
    </source>
</evidence>
<dbReference type="AlphaFoldDB" id="A0A0K1RBT3"/>
<evidence type="ECO:0000313" key="1">
    <source>
        <dbReference type="EMBL" id="AKV58864.1"/>
    </source>
</evidence>
<name>A0A0K1RBT3_9CORY</name>
<protein>
    <recommendedName>
        <fullName evidence="3">HK97 gp10 family phage protein</fullName>
    </recommendedName>
</protein>
<organism evidence="1 2">
    <name type="scientific">Corynebacterium riegelii</name>
    <dbReference type="NCBI Taxonomy" id="156976"/>
    <lineage>
        <taxon>Bacteria</taxon>
        <taxon>Bacillati</taxon>
        <taxon>Actinomycetota</taxon>
        <taxon>Actinomycetes</taxon>
        <taxon>Mycobacteriales</taxon>
        <taxon>Corynebacteriaceae</taxon>
        <taxon>Corynebacterium</taxon>
    </lineage>
</organism>
<dbReference type="EMBL" id="CP012342">
    <property type="protein sequence ID" value="AKV58864.1"/>
    <property type="molecule type" value="Genomic_DNA"/>
</dbReference>
<dbReference type="KEGG" id="crie:AK829_06455"/>
<evidence type="ECO:0008006" key="3">
    <source>
        <dbReference type="Google" id="ProtNLM"/>
    </source>
</evidence>
<reference evidence="1 2" key="1">
    <citation type="submission" date="2015-08" db="EMBL/GenBank/DDBJ databases">
        <authorList>
            <person name="Babu N.S."/>
            <person name="Beckwith C.J."/>
            <person name="Beseler K.G."/>
            <person name="Brison A."/>
            <person name="Carone J.V."/>
            <person name="Caskin T.P."/>
            <person name="Diamond M."/>
            <person name="Durham M.E."/>
            <person name="Foxe J.M."/>
            <person name="Go M."/>
            <person name="Henderson B.A."/>
            <person name="Jones I.B."/>
            <person name="McGettigan J.A."/>
            <person name="Micheletti S.J."/>
            <person name="Nasrallah M.E."/>
            <person name="Ortiz D."/>
            <person name="Piller C.R."/>
            <person name="Privatt S.R."/>
            <person name="Schneider S.L."/>
            <person name="Sharp S."/>
            <person name="Smith T.C."/>
            <person name="Stanton J.D."/>
            <person name="Ullery H.E."/>
            <person name="Wilson R.J."/>
            <person name="Serrano M.G."/>
            <person name="Buck G."/>
            <person name="Lee V."/>
            <person name="Wang Y."/>
            <person name="Carvalho R."/>
            <person name="Voegtly L."/>
            <person name="Shi R."/>
            <person name="Duckworth R."/>
            <person name="Johnson A."/>
            <person name="Loviza R."/>
            <person name="Walstead R."/>
            <person name="Shah Z."/>
            <person name="Kiflezghi M."/>
            <person name="Wade K."/>
            <person name="Ball S.L."/>
            <person name="Bradley K.W."/>
            <person name="Asai D.J."/>
            <person name="Bowman C.A."/>
            <person name="Russell D.A."/>
            <person name="Pope W.H."/>
            <person name="Jacobs-Sera D."/>
            <person name="Hendrix R.W."/>
            <person name="Hatfull G.F."/>
        </authorList>
    </citation>
    <scope>NUCLEOTIDE SEQUENCE [LARGE SCALE GENOMIC DNA]</scope>
    <source>
        <strain evidence="1 2">PUDD_83A45</strain>
    </source>
</reference>
<gene>
    <name evidence="1" type="ORF">AK829_06455</name>
</gene>
<sequence>MGKLTIYRRRVRRYAAREGSFADRKRIAQEIMIEARPLAPVLTYAYRGGIAVEIDGQDVSVVDNDEDAVYKEYGTSDTPAHAALTTVAMKYGRYRGMRPRRSRMK</sequence>
<dbReference type="PATRIC" id="fig|156976.3.peg.1282"/>
<accession>A0A0K1RBT3</accession>
<dbReference type="Proteomes" id="UP000060016">
    <property type="component" value="Chromosome"/>
</dbReference>